<name>A0ABD1DZG0_HYPHA</name>
<evidence type="ECO:0000313" key="3">
    <source>
        <dbReference type="Proteomes" id="UP001566132"/>
    </source>
</evidence>
<dbReference type="Proteomes" id="UP001566132">
    <property type="component" value="Unassembled WGS sequence"/>
</dbReference>
<evidence type="ECO:0000313" key="2">
    <source>
        <dbReference type="EMBL" id="KAL1487694.1"/>
    </source>
</evidence>
<accession>A0ABD1DZG0</accession>
<dbReference type="AlphaFoldDB" id="A0ABD1DZG0"/>
<feature type="compositionally biased region" description="Basic and acidic residues" evidence="1">
    <location>
        <begin position="60"/>
        <end position="95"/>
    </location>
</feature>
<gene>
    <name evidence="2" type="ORF">ABEB36_015671</name>
</gene>
<feature type="region of interest" description="Disordered" evidence="1">
    <location>
        <begin position="40"/>
        <end position="114"/>
    </location>
</feature>
<keyword evidence="3" id="KW-1185">Reference proteome</keyword>
<proteinExistence type="predicted"/>
<sequence length="114" mass="13239">MTQNQQRGCGENLIPLGCLISSRLSRQKHMKEYSAAVRTCQDSQSRKKRLTTQRDYALGMREEESPRSRELRLTAMKDHTTETSESKSPQSRELRLNNIEHVYRPGLHSSETYL</sequence>
<reference evidence="2 3" key="1">
    <citation type="submission" date="2024-05" db="EMBL/GenBank/DDBJ databases">
        <title>Genetic variation in Jamaican populations of the coffee berry borer (Hypothenemus hampei).</title>
        <authorList>
            <person name="Errbii M."/>
            <person name="Myrie A."/>
        </authorList>
    </citation>
    <scope>NUCLEOTIDE SEQUENCE [LARGE SCALE GENOMIC DNA]</scope>
    <source>
        <strain evidence="2">JA-Hopewell-2020-01-JO</strain>
        <tissue evidence="2">Whole body</tissue>
    </source>
</reference>
<comment type="caution">
    <text evidence="2">The sequence shown here is derived from an EMBL/GenBank/DDBJ whole genome shotgun (WGS) entry which is preliminary data.</text>
</comment>
<organism evidence="2 3">
    <name type="scientific">Hypothenemus hampei</name>
    <name type="common">Coffee berry borer</name>
    <dbReference type="NCBI Taxonomy" id="57062"/>
    <lineage>
        <taxon>Eukaryota</taxon>
        <taxon>Metazoa</taxon>
        <taxon>Ecdysozoa</taxon>
        <taxon>Arthropoda</taxon>
        <taxon>Hexapoda</taxon>
        <taxon>Insecta</taxon>
        <taxon>Pterygota</taxon>
        <taxon>Neoptera</taxon>
        <taxon>Endopterygota</taxon>
        <taxon>Coleoptera</taxon>
        <taxon>Polyphaga</taxon>
        <taxon>Cucujiformia</taxon>
        <taxon>Curculionidae</taxon>
        <taxon>Scolytinae</taxon>
        <taxon>Hypothenemus</taxon>
    </lineage>
</organism>
<dbReference type="EMBL" id="JBDJPC010000021">
    <property type="protein sequence ID" value="KAL1487694.1"/>
    <property type="molecule type" value="Genomic_DNA"/>
</dbReference>
<protein>
    <submittedName>
        <fullName evidence="2">Uncharacterized protein</fullName>
    </submittedName>
</protein>
<evidence type="ECO:0000256" key="1">
    <source>
        <dbReference type="SAM" id="MobiDB-lite"/>
    </source>
</evidence>